<keyword evidence="6 12" id="KW-0472">Membrane</keyword>
<dbReference type="PANTHER" id="PTHR24234:SF6">
    <property type="entry name" value="LYSOPHOSPHATIDIC ACID RECEPTOR 5"/>
    <property type="match status" value="1"/>
</dbReference>
<keyword evidence="8 11" id="KW-0675">Receptor</keyword>
<evidence type="ECO:0000256" key="10">
    <source>
        <dbReference type="ARBA" id="ARBA00023224"/>
    </source>
</evidence>
<organism evidence="14 15">
    <name type="scientific">Lepisosteus oculatus</name>
    <name type="common">Spotted gar</name>
    <dbReference type="NCBI Taxonomy" id="7918"/>
    <lineage>
        <taxon>Eukaryota</taxon>
        <taxon>Metazoa</taxon>
        <taxon>Chordata</taxon>
        <taxon>Craniata</taxon>
        <taxon>Vertebrata</taxon>
        <taxon>Euteleostomi</taxon>
        <taxon>Actinopterygii</taxon>
        <taxon>Neopterygii</taxon>
        <taxon>Holostei</taxon>
        <taxon>Semionotiformes</taxon>
        <taxon>Lepisosteidae</taxon>
        <taxon>Lepisosteus</taxon>
    </lineage>
</organism>
<evidence type="ECO:0000313" key="14">
    <source>
        <dbReference type="Ensembl" id="ENSLOCP00000005414.1"/>
    </source>
</evidence>
<feature type="transmembrane region" description="Helical" evidence="12">
    <location>
        <begin position="136"/>
        <end position="157"/>
    </location>
</feature>
<keyword evidence="9" id="KW-0325">Glycoprotein</keyword>
<dbReference type="FunFam" id="1.20.1070.10:FF:000434">
    <property type="entry name" value="Lysophosphatidic acid receptor 5a"/>
    <property type="match status" value="1"/>
</dbReference>
<dbReference type="OMA" id="GNTLCMI"/>
<keyword evidence="10 11" id="KW-0807">Transducer</keyword>
<evidence type="ECO:0000256" key="11">
    <source>
        <dbReference type="RuleBase" id="RU000688"/>
    </source>
</evidence>
<dbReference type="EMBL" id="AHAT01029709">
    <property type="status" value="NOT_ANNOTATED_CDS"/>
    <property type="molecule type" value="Genomic_DNA"/>
</dbReference>
<reference evidence="14" key="2">
    <citation type="submission" date="2025-08" db="UniProtKB">
        <authorList>
            <consortium name="Ensembl"/>
        </authorList>
    </citation>
    <scope>IDENTIFICATION</scope>
</reference>
<comment type="subcellular location">
    <subcellularLocation>
        <location evidence="1">Cell membrane</location>
        <topology evidence="1">Multi-pass membrane protein</topology>
    </subcellularLocation>
</comment>
<feature type="transmembrane region" description="Helical" evidence="12">
    <location>
        <begin position="26"/>
        <end position="47"/>
    </location>
</feature>
<feature type="transmembrane region" description="Helical" evidence="12">
    <location>
        <begin position="181"/>
        <end position="212"/>
    </location>
</feature>
<evidence type="ECO:0000256" key="3">
    <source>
        <dbReference type="ARBA" id="ARBA00022692"/>
    </source>
</evidence>
<dbReference type="Pfam" id="PF00001">
    <property type="entry name" value="7tm_1"/>
    <property type="match status" value="1"/>
</dbReference>
<feature type="domain" description="G-protein coupled receptors family 1 profile" evidence="13">
    <location>
        <begin position="38"/>
        <end position="288"/>
    </location>
</feature>
<feature type="transmembrane region" description="Helical" evidence="12">
    <location>
        <begin position="269"/>
        <end position="291"/>
    </location>
</feature>
<dbReference type="PROSITE" id="PS00237">
    <property type="entry name" value="G_PROTEIN_RECEP_F1_1"/>
    <property type="match status" value="1"/>
</dbReference>
<dbReference type="GO" id="GO:0048266">
    <property type="term" value="P:behavioral response to pain"/>
    <property type="evidence" value="ECO:0000318"/>
    <property type="project" value="GO_Central"/>
</dbReference>
<dbReference type="GeneTree" id="ENSGT00950000183136"/>
<dbReference type="InterPro" id="IPR017452">
    <property type="entry name" value="GPCR_Rhodpsn_7TM"/>
</dbReference>
<evidence type="ECO:0000256" key="5">
    <source>
        <dbReference type="ARBA" id="ARBA00023040"/>
    </source>
</evidence>
<dbReference type="InterPro" id="IPR000276">
    <property type="entry name" value="GPCR_Rhodpsn"/>
</dbReference>
<dbReference type="GO" id="GO:0005886">
    <property type="term" value="C:plasma membrane"/>
    <property type="evidence" value="ECO:0007669"/>
    <property type="project" value="UniProtKB-SubCell"/>
</dbReference>
<keyword evidence="7" id="KW-1015">Disulfide bond</keyword>
<feature type="transmembrane region" description="Helical" evidence="12">
    <location>
        <begin position="102"/>
        <end position="124"/>
    </location>
</feature>
<sequence>MITKRQLENATCVLDPSHFRYPLFTVTYSVVLVLGLPLNAVSLWCLFRRLKLQSVPVVYMTNLAISDLLFVLSLPLRIYYFSTATWPFGQILCMVPGTLFSVNIYSSSLFITLISVDRFLAVVYPLRSRAIRTTKFAAIACGSVWVFILGLSIPVALNHSTSYDTCHNITRCFESFSPNSWYFGFIILCLITGVGILIPFVIIASSTLVVIWKIRNETHCSMPDNKKKITRMFIANLLMYAFCFIPFHAAFILYGLYKLDIIAYNFLDIQTITMCFASANSCLDPIIYYFVLRAFKKRKDDNLELRTLRTSVLQSLEVHNNSIFLHHSLSNYDAKLFVCKTV</sequence>
<dbReference type="PANTHER" id="PTHR24234">
    <property type="entry name" value="LYSOPHOSPHATIDIC ACID RECEPTOR 5/SPHINGOSYLPHOSPHORYLCHOLINE RECEPTOR"/>
    <property type="match status" value="1"/>
</dbReference>
<dbReference type="PRINTS" id="PR01157">
    <property type="entry name" value="P2YPURNOCPTR"/>
</dbReference>
<evidence type="ECO:0000256" key="1">
    <source>
        <dbReference type="ARBA" id="ARBA00004651"/>
    </source>
</evidence>
<dbReference type="GO" id="GO:0004930">
    <property type="term" value="F:G protein-coupled receptor activity"/>
    <property type="evidence" value="ECO:0007669"/>
    <property type="project" value="UniProtKB-KW"/>
</dbReference>
<evidence type="ECO:0000256" key="8">
    <source>
        <dbReference type="ARBA" id="ARBA00023170"/>
    </source>
</evidence>
<evidence type="ECO:0000259" key="13">
    <source>
        <dbReference type="PROSITE" id="PS50262"/>
    </source>
</evidence>
<protein>
    <submittedName>
        <fullName evidence="14">Lysophosphatidic acid receptor 5a</fullName>
    </submittedName>
</protein>
<dbReference type="InParanoid" id="W5MAK5"/>
<dbReference type="Proteomes" id="UP000018468">
    <property type="component" value="Linkage group LG14"/>
</dbReference>
<dbReference type="CDD" id="cd14982">
    <property type="entry name" value="7tmA_purinoceptor-like"/>
    <property type="match status" value="1"/>
</dbReference>
<dbReference type="HOGENOM" id="CLU_009579_8_2_1"/>
<dbReference type="SUPFAM" id="SSF81321">
    <property type="entry name" value="Family A G protein-coupled receptor-like"/>
    <property type="match status" value="1"/>
</dbReference>
<dbReference type="Bgee" id="ENSLOCG00000004527">
    <property type="expression patterns" value="Expressed in mesonephros and 4 other cell types or tissues"/>
</dbReference>
<keyword evidence="15" id="KW-1185">Reference proteome</keyword>
<dbReference type="AlphaFoldDB" id="W5MAK5"/>
<evidence type="ECO:0000256" key="2">
    <source>
        <dbReference type="ARBA" id="ARBA00022475"/>
    </source>
</evidence>
<dbReference type="Gene3D" id="1.20.1070.10">
    <property type="entry name" value="Rhodopsin 7-helix transmembrane proteins"/>
    <property type="match status" value="1"/>
</dbReference>
<dbReference type="PRINTS" id="PR00237">
    <property type="entry name" value="GPCRRHODOPSN"/>
</dbReference>
<comment type="similarity">
    <text evidence="11">Belongs to the G-protein coupled receptor 1 family.</text>
</comment>
<dbReference type="Ensembl" id="ENSLOCT00000005422.1">
    <property type="protein sequence ID" value="ENSLOCP00000005414.1"/>
    <property type="gene ID" value="ENSLOCG00000004527.1"/>
</dbReference>
<feature type="transmembrane region" description="Helical" evidence="12">
    <location>
        <begin position="59"/>
        <end position="82"/>
    </location>
</feature>
<evidence type="ECO:0000256" key="9">
    <source>
        <dbReference type="ARBA" id="ARBA00023180"/>
    </source>
</evidence>
<reference evidence="15" key="1">
    <citation type="submission" date="2011-12" db="EMBL/GenBank/DDBJ databases">
        <title>The Draft Genome of Lepisosteus oculatus.</title>
        <authorList>
            <consortium name="The Broad Institute Genome Assembly &amp; Analysis Group"/>
            <consortium name="Computational R&amp;D Group"/>
            <consortium name="and Sequencing Platform"/>
            <person name="Di Palma F."/>
            <person name="Alfoldi J."/>
            <person name="Johnson J."/>
            <person name="Berlin A."/>
            <person name="Gnerre S."/>
            <person name="Jaffe D."/>
            <person name="MacCallum I."/>
            <person name="Young S."/>
            <person name="Walker B.J."/>
            <person name="Lander E.S."/>
            <person name="Lindblad-Toh K."/>
        </authorList>
    </citation>
    <scope>NUCLEOTIDE SEQUENCE [LARGE SCALE GENOMIC DNA]</scope>
</reference>
<dbReference type="eggNOG" id="ENOG502RXFF">
    <property type="taxonomic scope" value="Eukaryota"/>
</dbReference>
<keyword evidence="3 11" id="KW-0812">Transmembrane</keyword>
<evidence type="ECO:0000256" key="7">
    <source>
        <dbReference type="ARBA" id="ARBA00023157"/>
    </source>
</evidence>
<proteinExistence type="inferred from homology"/>
<keyword evidence="4 12" id="KW-1133">Transmembrane helix</keyword>
<keyword evidence="2" id="KW-1003">Cell membrane</keyword>
<evidence type="ECO:0000256" key="12">
    <source>
        <dbReference type="SAM" id="Phobius"/>
    </source>
</evidence>
<evidence type="ECO:0000256" key="6">
    <source>
        <dbReference type="ARBA" id="ARBA00023136"/>
    </source>
</evidence>
<dbReference type="PROSITE" id="PS50262">
    <property type="entry name" value="G_PROTEIN_RECEP_F1_2"/>
    <property type="match status" value="1"/>
</dbReference>
<evidence type="ECO:0000313" key="15">
    <source>
        <dbReference type="Proteomes" id="UP000018468"/>
    </source>
</evidence>
<reference evidence="14" key="3">
    <citation type="submission" date="2025-09" db="UniProtKB">
        <authorList>
            <consortium name="Ensembl"/>
        </authorList>
    </citation>
    <scope>IDENTIFICATION</scope>
</reference>
<accession>W5MAK5</accession>
<name>W5MAK5_LEPOC</name>
<keyword evidence="5 11" id="KW-0297">G-protein coupled receptor</keyword>
<evidence type="ECO:0000256" key="4">
    <source>
        <dbReference type="ARBA" id="ARBA00022989"/>
    </source>
</evidence>
<feature type="transmembrane region" description="Helical" evidence="12">
    <location>
        <begin position="233"/>
        <end position="257"/>
    </location>
</feature>